<evidence type="ECO:0000259" key="7">
    <source>
        <dbReference type="Pfam" id="PF00361"/>
    </source>
</evidence>
<dbReference type="Pfam" id="PF00662">
    <property type="entry name" value="Proton_antipo_N"/>
    <property type="match status" value="1"/>
</dbReference>
<sequence>MKLYLALILLLPLLGGAVNALAGRKLPRRLCEVLACGVVWGAFGSALLAFLAYRGAEQVTLASWLADFDFAAPLELYLDPLSLTMILMITFVCGLIHVYAVGYMAEDPNYVRFFALLNIFVFAMLVLVLAANLPLLYLGWEGVGFCSYALIGFWYREPRNATAGRKAFITTRIGDTAFGIGIVWCFLLFHTESISQINQMGFLMPGSVITALGLLFLAGAMGKSAQVPLMVWLPDAMAGPTPVSALIHAATMVTAGVYLLARMQPLFGLSSIVMAAIAVTGAATAFYGASCAVAQRDLKRVLAYSTISQIGYMMLGVGAGAVTAATFHLLVHAFFKALLFLGAGCVIAAMHHEQDIFRMGGLRRRLPATFWPFLAGALCLAGVPLTGGFFSKDAILGAVWAKGGGLYGCLYLVGLLTALITSFYTFRMLYLVFGGEPTGASHEEAAEQGHTGPVPRVMEVMLVPLALLALAGVVLNVPEYLGEGWLGRFLAPLAAGRGSRLASGTELLLQGIAAFACLVGFAAAHLRYGGARRQDRLVAAAAPPTGLTAFLLHGWYVDNLYRFLLIRPYEFLAGLLWRRVDEGVIDDSLDRLAAGFGKVGQGLGRWNCGRVSVYILSFAAGMALIIGYLAWMVL</sequence>
<feature type="transmembrane region" description="Helical" evidence="6">
    <location>
        <begin position="454"/>
        <end position="475"/>
    </location>
</feature>
<dbReference type="RefSeq" id="WP_282000964.1">
    <property type="nucleotide sequence ID" value="NZ_AP027151.1"/>
</dbReference>
<name>A0ABM8EQN2_9BACT</name>
<dbReference type="PRINTS" id="PR01435">
    <property type="entry name" value="NPOXDRDTASE5"/>
</dbReference>
<dbReference type="Pfam" id="PF00361">
    <property type="entry name" value="Proton_antipo_M"/>
    <property type="match status" value="1"/>
</dbReference>
<evidence type="ECO:0000313" key="9">
    <source>
        <dbReference type="EMBL" id="BDV44877.1"/>
    </source>
</evidence>
<dbReference type="InterPro" id="IPR001516">
    <property type="entry name" value="Proton_antipo_N"/>
</dbReference>
<dbReference type="InterPro" id="IPR001750">
    <property type="entry name" value="ND/Mrp_TM"/>
</dbReference>
<feature type="transmembrane region" description="Helical" evidence="6">
    <location>
        <begin position="167"/>
        <end position="190"/>
    </location>
</feature>
<feature type="domain" description="NADH:quinone oxidoreductase/Mrp antiporter transmembrane" evidence="7">
    <location>
        <begin position="130"/>
        <end position="406"/>
    </location>
</feature>
<comment type="subcellular location">
    <subcellularLocation>
        <location evidence="1">Endomembrane system</location>
        <topology evidence="1">Multi-pass membrane protein</topology>
    </subcellularLocation>
    <subcellularLocation>
        <location evidence="5">Membrane</location>
        <topology evidence="5">Multi-pass membrane protein</topology>
    </subcellularLocation>
</comment>
<evidence type="ECO:0000256" key="5">
    <source>
        <dbReference type="RuleBase" id="RU000320"/>
    </source>
</evidence>
<feature type="transmembrane region" description="Helical" evidence="6">
    <location>
        <begin position="113"/>
        <end position="131"/>
    </location>
</feature>
<proteinExistence type="predicted"/>
<feature type="transmembrane region" description="Helical" evidence="6">
    <location>
        <begin position="611"/>
        <end position="631"/>
    </location>
</feature>
<dbReference type="PANTHER" id="PTHR42829">
    <property type="entry name" value="NADH-UBIQUINONE OXIDOREDUCTASE CHAIN 5"/>
    <property type="match status" value="1"/>
</dbReference>
<dbReference type="Gene3D" id="1.20.5.2700">
    <property type="match status" value="1"/>
</dbReference>
<keyword evidence="3 6" id="KW-1133">Transmembrane helix</keyword>
<dbReference type="NCBIfam" id="TIGR01974">
    <property type="entry name" value="NDH_I_L"/>
    <property type="match status" value="1"/>
</dbReference>
<dbReference type="EMBL" id="AP027151">
    <property type="protein sequence ID" value="BDV44877.1"/>
    <property type="molecule type" value="Genomic_DNA"/>
</dbReference>
<dbReference type="InterPro" id="IPR003945">
    <property type="entry name" value="NU5C-like"/>
</dbReference>
<feature type="transmembrane region" description="Helical" evidence="6">
    <location>
        <begin position="137"/>
        <end position="155"/>
    </location>
</feature>
<evidence type="ECO:0000256" key="2">
    <source>
        <dbReference type="ARBA" id="ARBA00022692"/>
    </source>
</evidence>
<protein>
    <submittedName>
        <fullName evidence="9">NADH-quinone oxidoreductase subunit L</fullName>
    </submittedName>
</protein>
<keyword evidence="10" id="KW-1185">Reference proteome</keyword>
<keyword evidence="2 5" id="KW-0812">Transmembrane</keyword>
<evidence type="ECO:0000256" key="6">
    <source>
        <dbReference type="SAM" id="Phobius"/>
    </source>
</evidence>
<evidence type="ECO:0000256" key="3">
    <source>
        <dbReference type="ARBA" id="ARBA00022989"/>
    </source>
</evidence>
<feature type="transmembrane region" description="Helical" evidence="6">
    <location>
        <begin position="507"/>
        <end position="526"/>
    </location>
</feature>
<accession>A0ABM8EQN2</accession>
<dbReference type="InterPro" id="IPR018393">
    <property type="entry name" value="NADHpl_OxRdtase_5_subgr"/>
</dbReference>
<feature type="transmembrane region" description="Helical" evidence="6">
    <location>
        <begin position="32"/>
        <end position="52"/>
    </location>
</feature>
<dbReference type="Proteomes" id="UP001317705">
    <property type="component" value="Chromosome"/>
</dbReference>
<organism evidence="9 10">
    <name type="scientific">Geotalea uraniireducens</name>
    <dbReference type="NCBI Taxonomy" id="351604"/>
    <lineage>
        <taxon>Bacteria</taxon>
        <taxon>Pseudomonadati</taxon>
        <taxon>Thermodesulfobacteriota</taxon>
        <taxon>Desulfuromonadia</taxon>
        <taxon>Geobacterales</taxon>
        <taxon>Geobacteraceae</taxon>
        <taxon>Geotalea</taxon>
    </lineage>
</organism>
<evidence type="ECO:0000256" key="1">
    <source>
        <dbReference type="ARBA" id="ARBA00004127"/>
    </source>
</evidence>
<feature type="transmembrane region" description="Helical" evidence="6">
    <location>
        <begin position="410"/>
        <end position="433"/>
    </location>
</feature>
<dbReference type="PRINTS" id="PR01434">
    <property type="entry name" value="NADHDHGNASE5"/>
</dbReference>
<feature type="transmembrane region" description="Helical" evidence="6">
    <location>
        <begin position="370"/>
        <end position="390"/>
    </location>
</feature>
<dbReference type="PANTHER" id="PTHR42829:SF2">
    <property type="entry name" value="NADH-UBIQUINONE OXIDOREDUCTASE CHAIN 5"/>
    <property type="match status" value="1"/>
</dbReference>
<reference evidence="9 10" key="1">
    <citation type="submission" date="2022-12" db="EMBL/GenBank/DDBJ databases">
        <title>Polyphasic characterization of Geotalea uranireducens NIT-SL11 newly isolated from a complex of sewage sludge and microbially reduced graphene oxide.</title>
        <authorList>
            <person name="Xie L."/>
            <person name="Yoshida N."/>
            <person name="Meng L."/>
        </authorList>
    </citation>
    <scope>NUCLEOTIDE SEQUENCE [LARGE SCALE GENOMIC DNA]</scope>
    <source>
        <strain evidence="9 10">NIT-SL11</strain>
    </source>
</reference>
<dbReference type="NCBIfam" id="NF005141">
    <property type="entry name" value="PRK06590.1"/>
    <property type="match status" value="1"/>
</dbReference>
<feature type="transmembrane region" description="Helical" evidence="6">
    <location>
        <begin position="329"/>
        <end position="349"/>
    </location>
</feature>
<feature type="transmembrane region" description="Helical" evidence="6">
    <location>
        <begin position="202"/>
        <end position="222"/>
    </location>
</feature>
<feature type="domain" description="NADH-Ubiquinone oxidoreductase (complex I) chain 5 N-terminal" evidence="8">
    <location>
        <begin position="64"/>
        <end position="114"/>
    </location>
</feature>
<feature type="transmembrane region" description="Helical" evidence="6">
    <location>
        <begin position="301"/>
        <end position="323"/>
    </location>
</feature>
<evidence type="ECO:0000259" key="8">
    <source>
        <dbReference type="Pfam" id="PF00662"/>
    </source>
</evidence>
<evidence type="ECO:0000313" key="10">
    <source>
        <dbReference type="Proteomes" id="UP001317705"/>
    </source>
</evidence>
<gene>
    <name evidence="9" type="primary">nuoL-2</name>
    <name evidence="9" type="ORF">GURASL_38000</name>
</gene>
<keyword evidence="4 6" id="KW-0472">Membrane</keyword>
<feature type="transmembrane region" description="Helical" evidence="6">
    <location>
        <begin position="267"/>
        <end position="289"/>
    </location>
</feature>
<feature type="transmembrane region" description="Helical" evidence="6">
    <location>
        <begin position="83"/>
        <end position="101"/>
    </location>
</feature>
<evidence type="ECO:0000256" key="4">
    <source>
        <dbReference type="ARBA" id="ARBA00023136"/>
    </source>
</evidence>